<feature type="transmembrane region" description="Helical" evidence="11">
    <location>
        <begin position="247"/>
        <end position="263"/>
    </location>
</feature>
<organism evidence="13 14">
    <name type="scientific">Phakopsora pachyrhizi</name>
    <name type="common">Asian soybean rust disease fungus</name>
    <dbReference type="NCBI Taxonomy" id="170000"/>
    <lineage>
        <taxon>Eukaryota</taxon>
        <taxon>Fungi</taxon>
        <taxon>Dikarya</taxon>
        <taxon>Basidiomycota</taxon>
        <taxon>Pucciniomycotina</taxon>
        <taxon>Pucciniomycetes</taxon>
        <taxon>Pucciniales</taxon>
        <taxon>Phakopsoraceae</taxon>
        <taxon>Phakopsora</taxon>
    </lineage>
</organism>
<feature type="transmembrane region" description="Helical" evidence="11">
    <location>
        <begin position="354"/>
        <end position="372"/>
    </location>
</feature>
<reference evidence="13" key="1">
    <citation type="submission" date="2022-06" db="EMBL/GenBank/DDBJ databases">
        <authorList>
            <consortium name="SYNGENTA / RWTH Aachen University"/>
        </authorList>
    </citation>
    <scope>NUCLEOTIDE SEQUENCE</scope>
</reference>
<evidence type="ECO:0000256" key="10">
    <source>
        <dbReference type="SAM" id="MobiDB-lite"/>
    </source>
</evidence>
<feature type="transmembrane region" description="Helical" evidence="11">
    <location>
        <begin position="298"/>
        <end position="316"/>
    </location>
</feature>
<feature type="transmembrane region" description="Helical" evidence="11">
    <location>
        <begin position="172"/>
        <end position="197"/>
    </location>
</feature>
<feature type="transmembrane region" description="Helical" evidence="11">
    <location>
        <begin position="71"/>
        <end position="93"/>
    </location>
</feature>
<dbReference type="PANTHER" id="PTHR12560:SF11">
    <property type="entry name" value="CERAMIDE SYNTHASE LAC1-RELATED"/>
    <property type="match status" value="1"/>
</dbReference>
<sequence length="390" mass="46715">MIINHVTRPPSDHPLSTQTFQNSQLPTPTENRSLSSQSKLNQGIAYWEEESKGFWHDLRTMRWMRHPGTSFRMILIFLTSWSILEFAHLQSWITYNPISVFIKISYELPQTAEEEANADQRYGKGLKDLPFLAFYVIVFSFLRQAVIEYFVKPYATWLGLRGTKLQRFVDQGYAIFYWGSSTIIGLVVMSGQPTWWYKTHEFWRGYPHYRMKSSLKTYYLLQLSYWLQQMLVLSLRLEKPRSDFTELVMHHIVTLWLIGWSYITNLTMIGTAIFVSMDISDVFLGISKCINYTKYQRTSEFSFAIFLCVWTYFRHWQNLRILYSVYYEYDEYLPKFARRWAIEDEVYLTDWMKWQIFGPIMLLQFLNLFWFVHSTSSCLSLFHDVKIYLS</sequence>
<evidence type="ECO:0000259" key="12">
    <source>
        <dbReference type="PROSITE" id="PS50922"/>
    </source>
</evidence>
<name>A0AAV0AL35_PHAPC</name>
<comment type="caution">
    <text evidence="13">The sequence shown here is derived from an EMBL/GenBank/DDBJ whole genome shotgun (WGS) entry which is preliminary data.</text>
</comment>
<dbReference type="EMBL" id="CALTRL010000714">
    <property type="protein sequence ID" value="CAH7669375.1"/>
    <property type="molecule type" value="Genomic_DNA"/>
</dbReference>
<evidence type="ECO:0000256" key="3">
    <source>
        <dbReference type="ARBA" id="ARBA00022679"/>
    </source>
</evidence>
<dbReference type="Pfam" id="PF03798">
    <property type="entry name" value="TRAM_LAG1_CLN8"/>
    <property type="match status" value="1"/>
</dbReference>
<evidence type="ECO:0000313" key="13">
    <source>
        <dbReference type="EMBL" id="CAH7669375.1"/>
    </source>
</evidence>
<evidence type="ECO:0000313" key="14">
    <source>
        <dbReference type="Proteomes" id="UP001153365"/>
    </source>
</evidence>
<proteinExistence type="inferred from homology"/>
<dbReference type="GO" id="GO:0005789">
    <property type="term" value="C:endoplasmic reticulum membrane"/>
    <property type="evidence" value="ECO:0007669"/>
    <property type="project" value="UniProtKB-SubCell"/>
</dbReference>
<dbReference type="PANTHER" id="PTHR12560">
    <property type="entry name" value="LONGEVITY ASSURANCE FACTOR 1 LAG1"/>
    <property type="match status" value="1"/>
</dbReference>
<accession>A0AAV0AL35</accession>
<keyword evidence="7 9" id="KW-0472">Membrane</keyword>
<keyword evidence="4 9" id="KW-0812">Transmembrane</keyword>
<dbReference type="GO" id="GO:0050291">
    <property type="term" value="F:sphingosine N-acyltransferase activity"/>
    <property type="evidence" value="ECO:0007669"/>
    <property type="project" value="InterPro"/>
</dbReference>
<keyword evidence="6 11" id="KW-1133">Transmembrane helix</keyword>
<keyword evidence="5" id="KW-0256">Endoplasmic reticulum</keyword>
<comment type="similarity">
    <text evidence="2">Belongs to the sphingosine N-acyltransferase family.</text>
</comment>
<feature type="transmembrane region" description="Helical" evidence="11">
    <location>
        <begin position="132"/>
        <end position="151"/>
    </location>
</feature>
<evidence type="ECO:0000256" key="9">
    <source>
        <dbReference type="PROSITE-ProRule" id="PRU00205"/>
    </source>
</evidence>
<comment type="subcellular location">
    <subcellularLocation>
        <location evidence="1">Endoplasmic reticulum membrane</location>
        <topology evidence="1">Multi-pass membrane protein</topology>
    </subcellularLocation>
</comment>
<evidence type="ECO:0000256" key="2">
    <source>
        <dbReference type="ARBA" id="ARBA00009808"/>
    </source>
</evidence>
<dbReference type="AlphaFoldDB" id="A0AAV0AL35"/>
<feature type="region of interest" description="Disordered" evidence="10">
    <location>
        <begin position="1"/>
        <end position="37"/>
    </location>
</feature>
<dbReference type="InterPro" id="IPR016439">
    <property type="entry name" value="Lag1/Lac1-like"/>
</dbReference>
<feature type="compositionally biased region" description="Polar residues" evidence="10">
    <location>
        <begin position="14"/>
        <end position="37"/>
    </location>
</feature>
<evidence type="ECO:0000256" key="7">
    <source>
        <dbReference type="ARBA" id="ARBA00023136"/>
    </source>
</evidence>
<evidence type="ECO:0000256" key="11">
    <source>
        <dbReference type="SAM" id="Phobius"/>
    </source>
</evidence>
<dbReference type="Proteomes" id="UP001153365">
    <property type="component" value="Unassembled WGS sequence"/>
</dbReference>
<dbReference type="GO" id="GO:0046513">
    <property type="term" value="P:ceramide biosynthetic process"/>
    <property type="evidence" value="ECO:0007669"/>
    <property type="project" value="InterPro"/>
</dbReference>
<evidence type="ECO:0000256" key="4">
    <source>
        <dbReference type="ARBA" id="ARBA00022692"/>
    </source>
</evidence>
<feature type="domain" description="TLC" evidence="12">
    <location>
        <begin position="166"/>
        <end position="383"/>
    </location>
</feature>
<evidence type="ECO:0000256" key="6">
    <source>
        <dbReference type="ARBA" id="ARBA00022989"/>
    </source>
</evidence>
<gene>
    <name evidence="13" type="ORF">PPACK8108_LOCUS3987</name>
</gene>
<evidence type="ECO:0000256" key="1">
    <source>
        <dbReference type="ARBA" id="ARBA00004477"/>
    </source>
</evidence>
<dbReference type="PROSITE" id="PS50922">
    <property type="entry name" value="TLC"/>
    <property type="match status" value="1"/>
</dbReference>
<keyword evidence="8" id="KW-0325">Glycoprotein</keyword>
<dbReference type="InterPro" id="IPR006634">
    <property type="entry name" value="TLC-dom"/>
</dbReference>
<dbReference type="SMART" id="SM00724">
    <property type="entry name" value="TLC"/>
    <property type="match status" value="1"/>
</dbReference>
<evidence type="ECO:0000256" key="8">
    <source>
        <dbReference type="ARBA" id="ARBA00023180"/>
    </source>
</evidence>
<keyword evidence="3" id="KW-0808">Transferase</keyword>
<evidence type="ECO:0000256" key="5">
    <source>
        <dbReference type="ARBA" id="ARBA00022824"/>
    </source>
</evidence>
<protein>
    <submittedName>
        <fullName evidence="13">TLC domain-domain-containing protein</fullName>
    </submittedName>
</protein>
<keyword evidence="14" id="KW-1185">Reference proteome</keyword>